<proteinExistence type="predicted"/>
<organism evidence="2 3">
    <name type="scientific">Chrysophaeum taylorii</name>
    <dbReference type="NCBI Taxonomy" id="2483200"/>
    <lineage>
        <taxon>Eukaryota</taxon>
        <taxon>Sar</taxon>
        <taxon>Stramenopiles</taxon>
        <taxon>Ochrophyta</taxon>
        <taxon>Pelagophyceae</taxon>
        <taxon>Pelagomonadales</taxon>
        <taxon>Pelagomonadaceae</taxon>
        <taxon>Chrysophaeum</taxon>
    </lineage>
</organism>
<accession>A0AAD7XLT5</accession>
<name>A0AAD7XLT5_9STRA</name>
<dbReference type="PANTHER" id="PTHR43677">
    <property type="entry name" value="SHORT-CHAIN DEHYDROGENASE/REDUCTASE"/>
    <property type="match status" value="1"/>
</dbReference>
<dbReference type="SMART" id="SM00829">
    <property type="entry name" value="PKS_ER"/>
    <property type="match status" value="1"/>
</dbReference>
<dbReference type="SUPFAM" id="SSF51735">
    <property type="entry name" value="NAD(P)-binding Rossmann-fold domains"/>
    <property type="match status" value="1"/>
</dbReference>
<dbReference type="Gene3D" id="3.90.180.10">
    <property type="entry name" value="Medium-chain alcohol dehydrogenases, catalytic domain"/>
    <property type="match status" value="1"/>
</dbReference>
<gene>
    <name evidence="2" type="ORF">CTAYLR_003943</name>
</gene>
<evidence type="ECO:0000313" key="2">
    <source>
        <dbReference type="EMBL" id="KAJ8600750.1"/>
    </source>
</evidence>
<dbReference type="Pfam" id="PF08240">
    <property type="entry name" value="ADH_N"/>
    <property type="match status" value="1"/>
</dbReference>
<dbReference type="InterPro" id="IPR011032">
    <property type="entry name" value="GroES-like_sf"/>
</dbReference>
<dbReference type="PANTHER" id="PTHR43677:SF4">
    <property type="entry name" value="QUINONE OXIDOREDUCTASE-LIKE PROTEIN 2"/>
    <property type="match status" value="1"/>
</dbReference>
<protein>
    <recommendedName>
        <fullName evidence="1">Enoyl reductase (ER) domain-containing protein</fullName>
    </recommendedName>
</protein>
<dbReference type="InterPro" id="IPR036291">
    <property type="entry name" value="NAD(P)-bd_dom_sf"/>
</dbReference>
<dbReference type="SUPFAM" id="SSF50129">
    <property type="entry name" value="GroES-like"/>
    <property type="match status" value="1"/>
</dbReference>
<dbReference type="InterPro" id="IPR013154">
    <property type="entry name" value="ADH-like_N"/>
</dbReference>
<dbReference type="AlphaFoldDB" id="A0AAD7XLT5"/>
<reference evidence="2" key="1">
    <citation type="submission" date="2023-01" db="EMBL/GenBank/DDBJ databases">
        <title>Metagenome sequencing of chrysophaentin producing Chrysophaeum taylorii.</title>
        <authorList>
            <person name="Davison J."/>
            <person name="Bewley C."/>
        </authorList>
    </citation>
    <scope>NUCLEOTIDE SEQUENCE</scope>
    <source>
        <strain evidence="2">NIES-1699</strain>
    </source>
</reference>
<feature type="domain" description="Enoyl reductase (ER)" evidence="1">
    <location>
        <begin position="6"/>
        <end position="339"/>
    </location>
</feature>
<dbReference type="InterPro" id="IPR051397">
    <property type="entry name" value="Zn-ADH-like_protein"/>
</dbReference>
<dbReference type="Pfam" id="PF13602">
    <property type="entry name" value="ADH_zinc_N_2"/>
    <property type="match status" value="1"/>
</dbReference>
<dbReference type="GO" id="GO:0016491">
    <property type="term" value="F:oxidoreductase activity"/>
    <property type="evidence" value="ECO:0007669"/>
    <property type="project" value="InterPro"/>
</dbReference>
<comment type="caution">
    <text evidence="2">The sequence shown here is derived from an EMBL/GenBank/DDBJ whole genome shotgun (WGS) entry which is preliminary data.</text>
</comment>
<dbReference type="Proteomes" id="UP001230188">
    <property type="component" value="Unassembled WGS sequence"/>
</dbReference>
<sequence>MSRRLGSIGSLELAEVAWRPEPLRDEEVLVSVKAIGLNYADIFSVLGLYAAANEVEGWFVPGLEFSGVVEMAGAASGFTPGDRVMGFTRFGAFVDRIVQRATYVRACPDGWTDAEAASVLVQGLTAWHGLVSLGDAKPGSRVLVHSAAGGVGLSALTICADLGCEAVAVVGSEAKRDVAAARAPFAVVVRPSGRPTKAYLDALGGPFDVVLDSLGGPWFQAALDLLNPMGRLVHFGATSAYGSATDGPLKWPNLALAYLKRPRLDPGELTSTNRAVFGFNLIWLTHRTDLLSKALDDIAARTSLFGPTRPHVGRTFSFDELPDALRFLQSGTSTGKVVVLIGNSSRL</sequence>
<evidence type="ECO:0000259" key="1">
    <source>
        <dbReference type="SMART" id="SM00829"/>
    </source>
</evidence>
<dbReference type="GO" id="GO:0005739">
    <property type="term" value="C:mitochondrion"/>
    <property type="evidence" value="ECO:0007669"/>
    <property type="project" value="TreeGrafter"/>
</dbReference>
<keyword evidence="3" id="KW-1185">Reference proteome</keyword>
<evidence type="ECO:0000313" key="3">
    <source>
        <dbReference type="Proteomes" id="UP001230188"/>
    </source>
</evidence>
<dbReference type="EMBL" id="JAQMWT010000480">
    <property type="protein sequence ID" value="KAJ8600750.1"/>
    <property type="molecule type" value="Genomic_DNA"/>
</dbReference>
<dbReference type="InterPro" id="IPR020843">
    <property type="entry name" value="ER"/>
</dbReference>